<sequence>MNGEHDEKRTWRKKITLAAITGAAAGAVRALLSWALDLMP</sequence>
<organism evidence="2 3">
    <name type="scientific">Phytohabitans rumicis</name>
    <dbReference type="NCBI Taxonomy" id="1076125"/>
    <lineage>
        <taxon>Bacteria</taxon>
        <taxon>Bacillati</taxon>
        <taxon>Actinomycetota</taxon>
        <taxon>Actinomycetes</taxon>
        <taxon>Micromonosporales</taxon>
        <taxon>Micromonosporaceae</taxon>
    </lineage>
</organism>
<dbReference type="Proteomes" id="UP000482960">
    <property type="component" value="Unassembled WGS sequence"/>
</dbReference>
<keyword evidence="3" id="KW-1185">Reference proteome</keyword>
<keyword evidence="1" id="KW-0812">Transmembrane</keyword>
<feature type="transmembrane region" description="Helical" evidence="1">
    <location>
        <begin position="15"/>
        <end position="36"/>
    </location>
</feature>
<reference evidence="2 3" key="2">
    <citation type="submission" date="2020-03" db="EMBL/GenBank/DDBJ databases">
        <authorList>
            <person name="Ichikawa N."/>
            <person name="Kimura A."/>
            <person name="Kitahashi Y."/>
            <person name="Uohara A."/>
        </authorList>
    </citation>
    <scope>NUCLEOTIDE SEQUENCE [LARGE SCALE GENOMIC DNA]</scope>
    <source>
        <strain evidence="2 3">NBRC 108638</strain>
    </source>
</reference>
<reference evidence="2 3" key="1">
    <citation type="submission" date="2020-03" db="EMBL/GenBank/DDBJ databases">
        <title>Whole genome shotgun sequence of Phytohabitans rumicis NBRC 108638.</title>
        <authorList>
            <person name="Komaki H."/>
            <person name="Tamura T."/>
        </authorList>
    </citation>
    <scope>NUCLEOTIDE SEQUENCE [LARGE SCALE GENOMIC DNA]</scope>
    <source>
        <strain evidence="2 3">NBRC 108638</strain>
    </source>
</reference>
<comment type="caution">
    <text evidence="2">The sequence shown here is derived from an EMBL/GenBank/DDBJ whole genome shotgun (WGS) entry which is preliminary data.</text>
</comment>
<proteinExistence type="predicted"/>
<keyword evidence="1" id="KW-1133">Transmembrane helix</keyword>
<dbReference type="RefSeq" id="WP_281369066.1">
    <property type="nucleotide sequence ID" value="NZ_BAABJB010000053.1"/>
</dbReference>
<dbReference type="AlphaFoldDB" id="A0A6V8L7P9"/>
<name>A0A6V8L7P9_9ACTN</name>
<evidence type="ECO:0000313" key="2">
    <source>
        <dbReference type="EMBL" id="GFJ93282.1"/>
    </source>
</evidence>
<evidence type="ECO:0000313" key="3">
    <source>
        <dbReference type="Proteomes" id="UP000482960"/>
    </source>
</evidence>
<dbReference type="EMBL" id="BLPG01000001">
    <property type="protein sequence ID" value="GFJ93282.1"/>
    <property type="molecule type" value="Genomic_DNA"/>
</dbReference>
<evidence type="ECO:0000256" key="1">
    <source>
        <dbReference type="SAM" id="Phobius"/>
    </source>
</evidence>
<accession>A0A6V8L7P9</accession>
<protein>
    <submittedName>
        <fullName evidence="2">Uncharacterized protein</fullName>
    </submittedName>
</protein>
<gene>
    <name evidence="2" type="ORF">Prum_069240</name>
</gene>
<keyword evidence="1" id="KW-0472">Membrane</keyword>